<keyword evidence="12" id="KW-0012">Acyltransferase</keyword>
<comment type="function">
    <text evidence="9">Catalyzes the decarboxylative condensation of pimeloyl-[acyl-carrier protein] and L-alanine to produce 8-amino-7-oxononanoate (AON), [acyl-carrier protein], and carbon dioxide.</text>
</comment>
<evidence type="ECO:0000256" key="7">
    <source>
        <dbReference type="ARBA" id="ARBA00022898"/>
    </source>
</evidence>
<dbReference type="CDD" id="cd06454">
    <property type="entry name" value="KBL_like"/>
    <property type="match status" value="1"/>
</dbReference>
<keyword evidence="13" id="KW-1185">Reference proteome</keyword>
<comment type="subunit">
    <text evidence="4 9">Homodimer.</text>
</comment>
<evidence type="ECO:0000256" key="1">
    <source>
        <dbReference type="ARBA" id="ARBA00001933"/>
    </source>
</evidence>
<evidence type="ECO:0000256" key="5">
    <source>
        <dbReference type="ARBA" id="ARBA00022679"/>
    </source>
</evidence>
<protein>
    <recommendedName>
        <fullName evidence="9">8-amino-7-oxononanoate synthase</fullName>
        <shortName evidence="9">AONS</shortName>
        <ecNumber evidence="9">2.3.1.47</ecNumber>
    </recommendedName>
    <alternativeName>
        <fullName evidence="9">7-keto-8-amino-pelargonic acid synthase</fullName>
        <shortName evidence="9">7-KAP synthase</shortName>
        <shortName evidence="9">KAPA synthase</shortName>
    </alternativeName>
    <alternativeName>
        <fullName evidence="9">8-amino-7-ketopelargonate synthase</fullName>
    </alternativeName>
</protein>
<dbReference type="GO" id="GO:0009102">
    <property type="term" value="P:biotin biosynthetic process"/>
    <property type="evidence" value="ECO:0007669"/>
    <property type="project" value="UniProtKB-UniRule"/>
</dbReference>
<comment type="catalytic activity">
    <reaction evidence="8 9">
        <text>6-carboxyhexanoyl-[ACP] + L-alanine + H(+) = (8S)-8-amino-7-oxononanoate + holo-[ACP] + CO2</text>
        <dbReference type="Rhea" id="RHEA:42288"/>
        <dbReference type="Rhea" id="RHEA-COMP:9685"/>
        <dbReference type="Rhea" id="RHEA-COMP:9955"/>
        <dbReference type="ChEBI" id="CHEBI:15378"/>
        <dbReference type="ChEBI" id="CHEBI:16526"/>
        <dbReference type="ChEBI" id="CHEBI:57972"/>
        <dbReference type="ChEBI" id="CHEBI:64479"/>
        <dbReference type="ChEBI" id="CHEBI:78846"/>
        <dbReference type="ChEBI" id="CHEBI:149468"/>
        <dbReference type="EC" id="2.3.1.47"/>
    </reaction>
</comment>
<evidence type="ECO:0000259" key="11">
    <source>
        <dbReference type="Pfam" id="PF00155"/>
    </source>
</evidence>
<dbReference type="UniPathway" id="UPA00078"/>
<keyword evidence="6 9" id="KW-0093">Biotin biosynthesis</keyword>
<dbReference type="Gene3D" id="3.90.1150.10">
    <property type="entry name" value="Aspartate Aminotransferase, domain 1"/>
    <property type="match status" value="1"/>
</dbReference>
<feature type="binding site" evidence="9">
    <location>
        <position position="183"/>
    </location>
    <ligand>
        <name>pyridoxal 5'-phosphate</name>
        <dbReference type="ChEBI" id="CHEBI:597326"/>
    </ligand>
</feature>
<dbReference type="InterPro" id="IPR004839">
    <property type="entry name" value="Aminotransferase_I/II_large"/>
</dbReference>
<evidence type="ECO:0000256" key="10">
    <source>
        <dbReference type="PIRSR" id="PIRSR604723-51"/>
    </source>
</evidence>
<proteinExistence type="inferred from homology"/>
<evidence type="ECO:0000256" key="4">
    <source>
        <dbReference type="ARBA" id="ARBA00011738"/>
    </source>
</evidence>
<comment type="caution">
    <text evidence="12">The sequence shown here is derived from an EMBL/GenBank/DDBJ whole genome shotgun (WGS) entry which is preliminary data.</text>
</comment>
<comment type="pathway">
    <text evidence="2 9">Cofactor biosynthesis; biotin biosynthesis.</text>
</comment>
<comment type="similarity">
    <text evidence="3 9">Belongs to the class-II pyridoxal-phosphate-dependent aminotransferase family. BioF subfamily.</text>
</comment>
<evidence type="ECO:0000313" key="13">
    <source>
        <dbReference type="Proteomes" id="UP000273252"/>
    </source>
</evidence>
<evidence type="ECO:0000256" key="2">
    <source>
        <dbReference type="ARBA" id="ARBA00004746"/>
    </source>
</evidence>
<feature type="binding site" evidence="9">
    <location>
        <position position="22"/>
    </location>
    <ligand>
        <name>substrate</name>
    </ligand>
</feature>
<dbReference type="GO" id="GO:0008710">
    <property type="term" value="F:8-amino-7-oxononanoate synthase activity"/>
    <property type="evidence" value="ECO:0007669"/>
    <property type="project" value="UniProtKB-UniRule"/>
</dbReference>
<dbReference type="HAMAP" id="MF_01693">
    <property type="entry name" value="BioF_aminotrans_2"/>
    <property type="match status" value="1"/>
</dbReference>
<sequence length="384" mass="42300">MPAFNRRIEEALNIRKDKGLTRKLIAVDQGNGIQLSHDGRQYINFSSNDYLGLATDPELSQAWQEGIARYGNGSGASPLVTGYSSAHDGLEKSLCEWLGYPRAILFGSGFSANQAILFSLLEKDDSLFQDRLNHASLMEAGMLSPATMRRFQHNDTAHLATLLQRENENLNSAALVVTEGVFSMDGDRAPLAEIAAMINSSAWLMVDDAHGFGVLGERGRGSCDESGIHPHILIVTFGKAMGMSGAAVLCSEEVGDYLTQFSRHHVYSTAMPPAQAYALTYALKMVQQQEWRREKLLELQYDFNHYLADVEGFVATNTPICPIHIGCANRAVDVANQLKERGFWLTAIRPPTVPSGTARLRVTLTAAHDKQQIRDLANQIHKII</sequence>
<feature type="domain" description="Aminotransferase class I/classII large" evidence="11">
    <location>
        <begin position="41"/>
        <end position="380"/>
    </location>
</feature>
<dbReference type="EMBL" id="QVMU01000012">
    <property type="protein sequence ID" value="RJX70234.1"/>
    <property type="molecule type" value="Genomic_DNA"/>
</dbReference>
<dbReference type="Proteomes" id="UP000273252">
    <property type="component" value="Unassembled WGS sequence"/>
</dbReference>
<dbReference type="InterPro" id="IPR015422">
    <property type="entry name" value="PyrdxlP-dep_Trfase_small"/>
</dbReference>
<keyword evidence="7 9" id="KW-0663">Pyridoxal phosphate</keyword>
<dbReference type="Gene3D" id="3.40.640.10">
    <property type="entry name" value="Type I PLP-dependent aspartate aminotransferase-like (Major domain)"/>
    <property type="match status" value="1"/>
</dbReference>
<feature type="binding site" evidence="9">
    <location>
        <position position="236"/>
    </location>
    <ligand>
        <name>pyridoxal 5'-phosphate</name>
        <dbReference type="ChEBI" id="CHEBI:597326"/>
    </ligand>
</feature>
<comment type="cofactor">
    <cofactor evidence="1 9 10">
        <name>pyridoxal 5'-phosphate</name>
        <dbReference type="ChEBI" id="CHEBI:597326"/>
    </cofactor>
</comment>
<evidence type="ECO:0000313" key="12">
    <source>
        <dbReference type="EMBL" id="RJX70234.1"/>
    </source>
</evidence>
<dbReference type="InterPro" id="IPR015421">
    <property type="entry name" value="PyrdxlP-dep_Trfase_major"/>
</dbReference>
<reference evidence="12 13" key="1">
    <citation type="submission" date="2018-08" db="EMBL/GenBank/DDBJ databases">
        <title>Vibrio isolated from the Eastern China Marginal Seas.</title>
        <authorList>
            <person name="Li Y."/>
        </authorList>
    </citation>
    <scope>NUCLEOTIDE SEQUENCE [LARGE SCALE GENOMIC DNA]</scope>
    <source>
        <strain evidence="12 13">BEI233</strain>
    </source>
</reference>
<evidence type="ECO:0000256" key="9">
    <source>
        <dbReference type="HAMAP-Rule" id="MF_01693"/>
    </source>
</evidence>
<dbReference type="GO" id="GO:0030170">
    <property type="term" value="F:pyridoxal phosphate binding"/>
    <property type="evidence" value="ECO:0007669"/>
    <property type="project" value="UniProtKB-UniRule"/>
</dbReference>
<feature type="binding site" evidence="9">
    <location>
        <position position="134"/>
    </location>
    <ligand>
        <name>substrate</name>
    </ligand>
</feature>
<dbReference type="InterPro" id="IPR001917">
    <property type="entry name" value="Aminotrans_II_pyridoxalP_BS"/>
</dbReference>
<feature type="modified residue" description="N6-(pyridoxal phosphate)lysine" evidence="9 10">
    <location>
        <position position="239"/>
    </location>
</feature>
<dbReference type="Pfam" id="PF00155">
    <property type="entry name" value="Aminotran_1_2"/>
    <property type="match status" value="1"/>
</dbReference>
<dbReference type="OrthoDB" id="9807157at2"/>
<dbReference type="PANTHER" id="PTHR13693">
    <property type="entry name" value="CLASS II AMINOTRANSFERASE/8-AMINO-7-OXONONANOATE SYNTHASE"/>
    <property type="match status" value="1"/>
</dbReference>
<keyword evidence="5 9" id="KW-0808">Transferase</keyword>
<dbReference type="InterPro" id="IPR004723">
    <property type="entry name" value="AONS_Archaea/Proteobacteria"/>
</dbReference>
<name>A0A3A6QHS0_9VIBR</name>
<dbReference type="SUPFAM" id="SSF53383">
    <property type="entry name" value="PLP-dependent transferases"/>
    <property type="match status" value="1"/>
</dbReference>
<gene>
    <name evidence="9 12" type="primary">bioF</name>
    <name evidence="12" type="ORF">DZ860_13760</name>
</gene>
<dbReference type="EC" id="2.3.1.47" evidence="9"/>
<dbReference type="AlphaFoldDB" id="A0A3A6QHS0"/>
<dbReference type="InterPro" id="IPR050087">
    <property type="entry name" value="AON_synthase_class-II"/>
</dbReference>
<evidence type="ECO:0000256" key="6">
    <source>
        <dbReference type="ARBA" id="ARBA00022756"/>
    </source>
</evidence>
<evidence type="ECO:0000256" key="3">
    <source>
        <dbReference type="ARBA" id="ARBA00010008"/>
    </source>
</evidence>
<organism evidence="12 13">
    <name type="scientific">Vibrio sinensis</name>
    <dbReference type="NCBI Taxonomy" id="2302434"/>
    <lineage>
        <taxon>Bacteria</taxon>
        <taxon>Pseudomonadati</taxon>
        <taxon>Pseudomonadota</taxon>
        <taxon>Gammaproteobacteria</taxon>
        <taxon>Vibrionales</taxon>
        <taxon>Vibrionaceae</taxon>
        <taxon>Vibrio</taxon>
    </lineage>
</organism>
<dbReference type="InterPro" id="IPR022834">
    <property type="entry name" value="AONS_Proteobacteria"/>
</dbReference>
<evidence type="ECO:0000256" key="8">
    <source>
        <dbReference type="ARBA" id="ARBA00047715"/>
    </source>
</evidence>
<dbReference type="PANTHER" id="PTHR13693:SF100">
    <property type="entry name" value="8-AMINO-7-OXONONANOATE SYNTHASE"/>
    <property type="match status" value="1"/>
</dbReference>
<accession>A0A3A6QHS0</accession>
<feature type="binding site" evidence="9">
    <location>
        <position position="352"/>
    </location>
    <ligand>
        <name>substrate</name>
    </ligand>
</feature>
<dbReference type="NCBIfam" id="TIGR00858">
    <property type="entry name" value="bioF"/>
    <property type="match status" value="1"/>
</dbReference>
<feature type="binding site" evidence="9">
    <location>
        <position position="210"/>
    </location>
    <ligand>
        <name>pyridoxal 5'-phosphate</name>
        <dbReference type="ChEBI" id="CHEBI:597326"/>
    </ligand>
</feature>
<feature type="binding site" evidence="9">
    <location>
        <begin position="109"/>
        <end position="110"/>
    </location>
    <ligand>
        <name>pyridoxal 5'-phosphate</name>
        <dbReference type="ChEBI" id="CHEBI:597326"/>
    </ligand>
</feature>
<dbReference type="InterPro" id="IPR015424">
    <property type="entry name" value="PyrdxlP-dep_Trfase"/>
</dbReference>
<dbReference type="PROSITE" id="PS00599">
    <property type="entry name" value="AA_TRANSFER_CLASS_2"/>
    <property type="match status" value="1"/>
</dbReference>